<dbReference type="Proteomes" id="UP001410394">
    <property type="component" value="Unassembled WGS sequence"/>
</dbReference>
<dbReference type="InterPro" id="IPR000653">
    <property type="entry name" value="DegT/StrS_aminotransferase"/>
</dbReference>
<dbReference type="InterPro" id="IPR015421">
    <property type="entry name" value="PyrdxlP-dep_Trfase_major"/>
</dbReference>
<dbReference type="InterPro" id="IPR015424">
    <property type="entry name" value="PyrdxlP-dep_Trfase"/>
</dbReference>
<keyword evidence="2" id="KW-0808">Transferase</keyword>
<dbReference type="GO" id="GO:0008483">
    <property type="term" value="F:transaminase activity"/>
    <property type="evidence" value="ECO:0007669"/>
    <property type="project" value="UniProtKB-KW"/>
</dbReference>
<dbReference type="EMBL" id="JBDIVE010000010">
    <property type="protein sequence ID" value="MEN3070076.1"/>
    <property type="molecule type" value="Genomic_DNA"/>
</dbReference>
<organism evidence="2 3">
    <name type="scientific">Uliginosibacterium sediminicola</name>
    <dbReference type="NCBI Taxonomy" id="2024550"/>
    <lineage>
        <taxon>Bacteria</taxon>
        <taxon>Pseudomonadati</taxon>
        <taxon>Pseudomonadota</taxon>
        <taxon>Betaproteobacteria</taxon>
        <taxon>Rhodocyclales</taxon>
        <taxon>Zoogloeaceae</taxon>
        <taxon>Uliginosibacterium</taxon>
    </lineage>
</organism>
<dbReference type="PANTHER" id="PTHR30244">
    <property type="entry name" value="TRANSAMINASE"/>
    <property type="match status" value="1"/>
</dbReference>
<dbReference type="Gene3D" id="3.40.640.10">
    <property type="entry name" value="Type I PLP-dependent aspartate aminotransferase-like (Major domain)"/>
    <property type="match status" value="1"/>
</dbReference>
<dbReference type="Gene3D" id="3.90.1150.10">
    <property type="entry name" value="Aspartate Aminotransferase, domain 1"/>
    <property type="match status" value="1"/>
</dbReference>
<name>A0ABU9Z2P7_9RHOO</name>
<protein>
    <submittedName>
        <fullName evidence="2">DegT/DnrJ/EryC1/StrS family aminotransferase</fullName>
        <ecNumber evidence="2">2.6.1.-</ecNumber>
    </submittedName>
</protein>
<dbReference type="PIRSF" id="PIRSF000390">
    <property type="entry name" value="PLP_StrS"/>
    <property type="match status" value="1"/>
</dbReference>
<dbReference type="InterPro" id="IPR015422">
    <property type="entry name" value="PyrdxlP-dep_Trfase_small"/>
</dbReference>
<evidence type="ECO:0000313" key="2">
    <source>
        <dbReference type="EMBL" id="MEN3070076.1"/>
    </source>
</evidence>
<evidence type="ECO:0000313" key="3">
    <source>
        <dbReference type="Proteomes" id="UP001410394"/>
    </source>
</evidence>
<comment type="caution">
    <text evidence="2">The sequence shown here is derived from an EMBL/GenBank/DDBJ whole genome shotgun (WGS) entry which is preliminary data.</text>
</comment>
<dbReference type="SUPFAM" id="SSF53383">
    <property type="entry name" value="PLP-dependent transferases"/>
    <property type="match status" value="1"/>
</dbReference>
<dbReference type="RefSeq" id="WP_345920851.1">
    <property type="nucleotide sequence ID" value="NZ_JBDIVE010000010.1"/>
</dbReference>
<dbReference type="Pfam" id="PF01041">
    <property type="entry name" value="DegT_DnrJ_EryC1"/>
    <property type="match status" value="1"/>
</dbReference>
<proteinExistence type="inferred from homology"/>
<keyword evidence="1" id="KW-0663">Pyridoxal phosphate</keyword>
<keyword evidence="3" id="KW-1185">Reference proteome</keyword>
<evidence type="ECO:0000256" key="1">
    <source>
        <dbReference type="RuleBase" id="RU004508"/>
    </source>
</evidence>
<keyword evidence="2" id="KW-0032">Aminotransferase</keyword>
<sequence>MMDSDWIALSEADVDERESQLLAHVLQSGRLSSGPMVEAFESVFADFHERKYAIAVSSGMTGSWLALRALGIGPGDEVIASAYSWHHIAHAIVHVGATPVFADIDYWSGSIAPKSVEERITPKTRAIIAANCNGHPAAWKELREIATRHGLRLIEDSTEAIASRYGEDLVGSFGDMSIFDLSQPLAVSCGEGGMVLTDDADLASELRYLRSHSLGDRMSVSVGSRVPMQACMSDLAAAVGIAQMERIYEILARRKKVETWYHEVMQTFEGIKPPYIADEVTEVHWMLYVVHLGKRFTASAREKLIEDLDDEAIEVAAYSRPLHQQFHYTHYGYRKGVGGLSNTERIADRSLALPFHGFIDEDEVRFVVGTLKDAATNVGAGVPIY</sequence>
<accession>A0ABU9Z2P7</accession>
<dbReference type="CDD" id="cd00616">
    <property type="entry name" value="AHBA_syn"/>
    <property type="match status" value="1"/>
</dbReference>
<dbReference type="PANTHER" id="PTHR30244:SF39">
    <property type="entry name" value="BLR3650 PROTEIN"/>
    <property type="match status" value="1"/>
</dbReference>
<dbReference type="EC" id="2.6.1.-" evidence="2"/>
<gene>
    <name evidence="2" type="ORF">ABDB84_16455</name>
</gene>
<comment type="similarity">
    <text evidence="1">Belongs to the DegT/DnrJ/EryC1 family.</text>
</comment>
<reference evidence="2 3" key="1">
    <citation type="journal article" date="2018" name="Int. J. Syst. Evol. Microbiol.">
        <title>Uliginosibacterium sediminicola sp. nov., isolated from freshwater sediment.</title>
        <authorList>
            <person name="Hwang W.M."/>
            <person name="Kim S.M."/>
            <person name="Kang K."/>
            <person name="Ahn T.Y."/>
        </authorList>
    </citation>
    <scope>NUCLEOTIDE SEQUENCE [LARGE SCALE GENOMIC DNA]</scope>
    <source>
        <strain evidence="2 3">M1-21</strain>
    </source>
</reference>